<name>A0A820P007_9BILA</name>
<evidence type="ECO:0000313" key="2">
    <source>
        <dbReference type="Proteomes" id="UP000663874"/>
    </source>
</evidence>
<reference evidence="1" key="1">
    <citation type="submission" date="2021-02" db="EMBL/GenBank/DDBJ databases">
        <authorList>
            <person name="Nowell W R."/>
        </authorList>
    </citation>
    <scope>NUCLEOTIDE SEQUENCE</scope>
</reference>
<comment type="caution">
    <text evidence="1">The sequence shown here is derived from an EMBL/GenBank/DDBJ whole genome shotgun (WGS) entry which is preliminary data.</text>
</comment>
<proteinExistence type="predicted"/>
<sequence length="107" mass="12072">YVDPGNWRTPLKENVIIWPGNTLTSPSDRILLKGITLRIGIIRAHPFLIVQNTTDNTGQINIQYNGYMWDLLDLLQNKIGFNSIIQLAPSNQTYAQIVQSVNDGAYD</sequence>
<evidence type="ECO:0000313" key="1">
    <source>
        <dbReference type="EMBL" id="CAF4399232.1"/>
    </source>
</evidence>
<dbReference type="AlphaFoldDB" id="A0A820P007"/>
<dbReference type="EMBL" id="CAJOBE010065294">
    <property type="protein sequence ID" value="CAF4399232.1"/>
    <property type="molecule type" value="Genomic_DNA"/>
</dbReference>
<protein>
    <submittedName>
        <fullName evidence="1">Uncharacterized protein</fullName>
    </submittedName>
</protein>
<dbReference type="Gene3D" id="3.40.190.10">
    <property type="entry name" value="Periplasmic binding protein-like II"/>
    <property type="match status" value="1"/>
</dbReference>
<dbReference type="Proteomes" id="UP000663874">
    <property type="component" value="Unassembled WGS sequence"/>
</dbReference>
<feature type="non-terminal residue" evidence="1">
    <location>
        <position position="1"/>
    </location>
</feature>
<feature type="non-terminal residue" evidence="1">
    <location>
        <position position="107"/>
    </location>
</feature>
<gene>
    <name evidence="1" type="ORF">FNK824_LOCUS43892</name>
</gene>
<accession>A0A820P007</accession>
<organism evidence="1 2">
    <name type="scientific">Rotaria sordida</name>
    <dbReference type="NCBI Taxonomy" id="392033"/>
    <lineage>
        <taxon>Eukaryota</taxon>
        <taxon>Metazoa</taxon>
        <taxon>Spiralia</taxon>
        <taxon>Gnathifera</taxon>
        <taxon>Rotifera</taxon>
        <taxon>Eurotatoria</taxon>
        <taxon>Bdelloidea</taxon>
        <taxon>Philodinida</taxon>
        <taxon>Philodinidae</taxon>
        <taxon>Rotaria</taxon>
    </lineage>
</organism>